<reference evidence="1" key="1">
    <citation type="submission" date="2018-05" db="EMBL/GenBank/DDBJ databases">
        <authorList>
            <person name="Lanie J.A."/>
            <person name="Ng W.-L."/>
            <person name="Kazmierczak K.M."/>
            <person name="Andrzejewski T.M."/>
            <person name="Davidsen T.M."/>
            <person name="Wayne K.J."/>
            <person name="Tettelin H."/>
            <person name="Glass J.I."/>
            <person name="Rusch D."/>
            <person name="Podicherti R."/>
            <person name="Tsui H.-C.T."/>
            <person name="Winkler M.E."/>
        </authorList>
    </citation>
    <scope>NUCLEOTIDE SEQUENCE</scope>
</reference>
<gene>
    <name evidence="1" type="ORF">METZ01_LOCUS430931</name>
</gene>
<evidence type="ECO:0000313" key="1">
    <source>
        <dbReference type="EMBL" id="SVD78077.1"/>
    </source>
</evidence>
<dbReference type="EMBL" id="UINC01172808">
    <property type="protein sequence ID" value="SVD78077.1"/>
    <property type="molecule type" value="Genomic_DNA"/>
</dbReference>
<name>A0A382Y406_9ZZZZ</name>
<feature type="non-terminal residue" evidence="1">
    <location>
        <position position="67"/>
    </location>
</feature>
<accession>A0A382Y406</accession>
<organism evidence="1">
    <name type="scientific">marine metagenome</name>
    <dbReference type="NCBI Taxonomy" id="408172"/>
    <lineage>
        <taxon>unclassified sequences</taxon>
        <taxon>metagenomes</taxon>
        <taxon>ecological metagenomes</taxon>
    </lineage>
</organism>
<proteinExistence type="predicted"/>
<dbReference type="AlphaFoldDB" id="A0A382Y406"/>
<sequence length="67" mass="7910">LRIFDEIKPFLSTEITSHDAMFLKNKNGVSIEMVDYHKNNLNPGRYNVIIEWSTELFQEKFTSNDDD</sequence>
<feature type="non-terminal residue" evidence="1">
    <location>
        <position position="1"/>
    </location>
</feature>
<protein>
    <submittedName>
        <fullName evidence="1">Uncharacterized protein</fullName>
    </submittedName>
</protein>